<evidence type="ECO:0000313" key="1">
    <source>
        <dbReference type="EMBL" id="WVO24086.1"/>
    </source>
</evidence>
<dbReference type="Proteomes" id="UP001432216">
    <property type="component" value="Chromosome 10"/>
</dbReference>
<protein>
    <submittedName>
        <fullName evidence="1">Uncharacterized protein</fullName>
    </submittedName>
</protein>
<gene>
    <name evidence="1" type="ORF">IAS62_005450</name>
</gene>
<accession>A0ABZ2AZW5</accession>
<proteinExistence type="predicted"/>
<evidence type="ECO:0000313" key="2">
    <source>
        <dbReference type="Proteomes" id="UP001432216"/>
    </source>
</evidence>
<sequence length="122" mass="13308">MFPASVTLLRRYHTSRLLIPLCKPSATTDTTLPSFLTASAKKSRDAGLQGDACRSVATQAVTPKSPELIRARRFSSNLFFVSLVFLTSCTHSTLSTPSALIKHILRRITILSYLPASISIEA</sequence>
<dbReference type="GeneID" id="89992220"/>
<name>A0ABZ2AZW5_9TREE</name>
<keyword evidence="2" id="KW-1185">Reference proteome</keyword>
<dbReference type="EMBL" id="CP143815">
    <property type="protein sequence ID" value="WVO24086.1"/>
    <property type="molecule type" value="Genomic_DNA"/>
</dbReference>
<organism evidence="1 2">
    <name type="scientific">Cryptococcus decagattii</name>
    <dbReference type="NCBI Taxonomy" id="1859122"/>
    <lineage>
        <taxon>Eukaryota</taxon>
        <taxon>Fungi</taxon>
        <taxon>Dikarya</taxon>
        <taxon>Basidiomycota</taxon>
        <taxon>Agaricomycotina</taxon>
        <taxon>Tremellomycetes</taxon>
        <taxon>Tremellales</taxon>
        <taxon>Cryptococcaceae</taxon>
        <taxon>Cryptococcus</taxon>
        <taxon>Cryptococcus gattii species complex</taxon>
    </lineage>
</organism>
<reference evidence="1 2" key="1">
    <citation type="submission" date="2024-01" db="EMBL/GenBank/DDBJ databases">
        <title>Comparative genomics of Cryptococcus and Kwoniella reveals pathogenesis evolution and contrasting modes of karyotype evolution via chromosome fusion or intercentromeric recombination.</title>
        <authorList>
            <person name="Coelho M.A."/>
            <person name="David-Palma M."/>
            <person name="Shea T."/>
            <person name="Bowers K."/>
            <person name="McGinley-Smith S."/>
            <person name="Mohammad A.W."/>
            <person name="Gnirke A."/>
            <person name="Yurkov A.M."/>
            <person name="Nowrousian M."/>
            <person name="Sun S."/>
            <person name="Cuomo C.A."/>
            <person name="Heitman J."/>
        </authorList>
    </citation>
    <scope>NUCLEOTIDE SEQUENCE [LARGE SCALE GENOMIC DNA]</scope>
    <source>
        <strain evidence="1 2">7685027</strain>
    </source>
</reference>
<dbReference type="RefSeq" id="XP_064723325.1">
    <property type="nucleotide sequence ID" value="XM_064867253.1"/>
</dbReference>